<evidence type="ECO:0000256" key="4">
    <source>
        <dbReference type="ARBA" id="ARBA00022679"/>
    </source>
</evidence>
<comment type="similarity">
    <text evidence="1">Belongs to the RNA polymerase alpha chain family.</text>
</comment>
<dbReference type="NCBIfam" id="TIGR02027">
    <property type="entry name" value="rpoA"/>
    <property type="match status" value="1"/>
</dbReference>
<dbReference type="Pfam" id="PF01000">
    <property type="entry name" value="RNA_pol_A_bac"/>
    <property type="match status" value="1"/>
</dbReference>
<evidence type="ECO:0000256" key="1">
    <source>
        <dbReference type="ARBA" id="ARBA00007123"/>
    </source>
</evidence>
<keyword evidence="4" id="KW-0808">Transferase</keyword>
<dbReference type="InterPro" id="IPR011773">
    <property type="entry name" value="DNA-dir_RpoA"/>
</dbReference>
<dbReference type="EMBL" id="BARS01026873">
    <property type="protein sequence ID" value="GAG05489.1"/>
    <property type="molecule type" value="Genomic_DNA"/>
</dbReference>
<dbReference type="CDD" id="cd06928">
    <property type="entry name" value="RNAP_alpha_NTD"/>
    <property type="match status" value="1"/>
</dbReference>
<dbReference type="Pfam" id="PF01193">
    <property type="entry name" value="RNA_pol_L"/>
    <property type="match status" value="1"/>
</dbReference>
<dbReference type="SMART" id="SM00662">
    <property type="entry name" value="RPOLD"/>
    <property type="match status" value="1"/>
</dbReference>
<dbReference type="GO" id="GO:0005737">
    <property type="term" value="C:cytoplasm"/>
    <property type="evidence" value="ECO:0007669"/>
    <property type="project" value="UniProtKB-ARBA"/>
</dbReference>
<comment type="caution">
    <text evidence="9">The sequence shown here is derived from an EMBL/GenBank/DDBJ whole genome shotgun (WGS) entry which is preliminary data.</text>
</comment>
<evidence type="ECO:0000259" key="8">
    <source>
        <dbReference type="SMART" id="SM00662"/>
    </source>
</evidence>
<dbReference type="GO" id="GO:0006351">
    <property type="term" value="P:DNA-templated transcription"/>
    <property type="evidence" value="ECO:0007669"/>
    <property type="project" value="InterPro"/>
</dbReference>
<protein>
    <recommendedName>
        <fullName evidence="2">DNA-directed RNA polymerase</fullName>
        <ecNumber evidence="2">2.7.7.6</ecNumber>
    </recommendedName>
</protein>
<evidence type="ECO:0000256" key="6">
    <source>
        <dbReference type="ARBA" id="ARBA00023163"/>
    </source>
</evidence>
<dbReference type="GO" id="GO:0000428">
    <property type="term" value="C:DNA-directed RNA polymerase complex"/>
    <property type="evidence" value="ECO:0007669"/>
    <property type="project" value="UniProtKB-KW"/>
</dbReference>
<evidence type="ECO:0000313" key="9">
    <source>
        <dbReference type="EMBL" id="GAG05489.1"/>
    </source>
</evidence>
<keyword evidence="3" id="KW-0240">DNA-directed RNA polymerase</keyword>
<feature type="non-terminal residue" evidence="9">
    <location>
        <position position="266"/>
    </location>
</feature>
<keyword evidence="6" id="KW-0804">Transcription</keyword>
<feature type="domain" description="DNA-directed RNA polymerase RpoA/D/Rpb3-type" evidence="8">
    <location>
        <begin position="1"/>
        <end position="203"/>
    </location>
</feature>
<evidence type="ECO:0000256" key="7">
    <source>
        <dbReference type="ARBA" id="ARBA00048552"/>
    </source>
</evidence>
<dbReference type="NCBIfam" id="NF003513">
    <property type="entry name" value="PRK05182.1-2"/>
    <property type="match status" value="1"/>
</dbReference>
<dbReference type="GO" id="GO:0003677">
    <property type="term" value="F:DNA binding"/>
    <property type="evidence" value="ECO:0007669"/>
    <property type="project" value="InterPro"/>
</dbReference>
<dbReference type="Gene3D" id="3.30.1360.10">
    <property type="entry name" value="RNA polymerase, RBP11-like subunit"/>
    <property type="match status" value="1"/>
</dbReference>
<dbReference type="InterPro" id="IPR011262">
    <property type="entry name" value="DNA-dir_RNA_pol_insert"/>
</dbReference>
<dbReference type="Pfam" id="PF03118">
    <property type="entry name" value="RNA_pol_A_CTD"/>
    <property type="match status" value="1"/>
</dbReference>
<organism evidence="9">
    <name type="scientific">marine sediment metagenome</name>
    <dbReference type="NCBI Taxonomy" id="412755"/>
    <lineage>
        <taxon>unclassified sequences</taxon>
        <taxon>metagenomes</taxon>
        <taxon>ecological metagenomes</taxon>
    </lineage>
</organism>
<dbReference type="SUPFAM" id="SSF56553">
    <property type="entry name" value="Insert subdomain of RNA polymerase alpha subunit"/>
    <property type="match status" value="1"/>
</dbReference>
<name>X0UIC7_9ZZZZ</name>
<accession>X0UIC7</accession>
<dbReference type="SUPFAM" id="SSF55257">
    <property type="entry name" value="RBP11-like subunits of RNA polymerase"/>
    <property type="match status" value="1"/>
</dbReference>
<dbReference type="AlphaFoldDB" id="X0UIC7"/>
<comment type="catalytic activity">
    <reaction evidence="7">
        <text>RNA(n) + a ribonucleoside 5'-triphosphate = RNA(n+1) + diphosphate</text>
        <dbReference type="Rhea" id="RHEA:21248"/>
        <dbReference type="Rhea" id="RHEA-COMP:14527"/>
        <dbReference type="Rhea" id="RHEA-COMP:17342"/>
        <dbReference type="ChEBI" id="CHEBI:33019"/>
        <dbReference type="ChEBI" id="CHEBI:61557"/>
        <dbReference type="ChEBI" id="CHEBI:140395"/>
        <dbReference type="EC" id="2.7.7.6"/>
    </reaction>
</comment>
<dbReference type="InterPro" id="IPR036643">
    <property type="entry name" value="RNApol_insert_sf"/>
</dbReference>
<reference evidence="9" key="1">
    <citation type="journal article" date="2014" name="Front. Microbiol.">
        <title>High frequency of phylogenetically diverse reductive dehalogenase-homologous genes in deep subseafloor sedimentary metagenomes.</title>
        <authorList>
            <person name="Kawai M."/>
            <person name="Futagami T."/>
            <person name="Toyoda A."/>
            <person name="Takaki Y."/>
            <person name="Nishi S."/>
            <person name="Hori S."/>
            <person name="Arai W."/>
            <person name="Tsubouchi T."/>
            <person name="Morono Y."/>
            <person name="Uchiyama I."/>
            <person name="Ito T."/>
            <person name="Fujiyama A."/>
            <person name="Inagaki F."/>
            <person name="Takami H."/>
        </authorList>
    </citation>
    <scope>NUCLEOTIDE SEQUENCE</scope>
    <source>
        <strain evidence="9">Expedition CK06-06</strain>
    </source>
</reference>
<dbReference type="InterPro" id="IPR011263">
    <property type="entry name" value="DNA-dir_RNA_pol_RpoA/D/Rpb3"/>
</dbReference>
<feature type="non-terminal residue" evidence="9">
    <location>
        <position position="1"/>
    </location>
</feature>
<evidence type="ECO:0000256" key="5">
    <source>
        <dbReference type="ARBA" id="ARBA00022695"/>
    </source>
</evidence>
<dbReference type="GO" id="GO:0046983">
    <property type="term" value="F:protein dimerization activity"/>
    <property type="evidence" value="ECO:0007669"/>
    <property type="project" value="InterPro"/>
</dbReference>
<dbReference type="InterPro" id="IPR036603">
    <property type="entry name" value="RBP11-like"/>
</dbReference>
<dbReference type="FunFam" id="2.170.120.12:FF:000001">
    <property type="entry name" value="DNA-directed RNA polymerase subunit alpha"/>
    <property type="match status" value="1"/>
</dbReference>
<dbReference type="SUPFAM" id="SSF47789">
    <property type="entry name" value="C-terminal domain of RNA polymerase alpha subunit"/>
    <property type="match status" value="1"/>
</dbReference>
<dbReference type="NCBIfam" id="NF003519">
    <property type="entry name" value="PRK05182.2-5"/>
    <property type="match status" value="1"/>
</dbReference>
<dbReference type="GO" id="GO:0003899">
    <property type="term" value="F:DNA-directed RNA polymerase activity"/>
    <property type="evidence" value="ECO:0007669"/>
    <property type="project" value="UniProtKB-EC"/>
</dbReference>
<evidence type="ECO:0000256" key="2">
    <source>
        <dbReference type="ARBA" id="ARBA00012418"/>
    </source>
</evidence>
<evidence type="ECO:0000256" key="3">
    <source>
        <dbReference type="ARBA" id="ARBA00022478"/>
    </source>
</evidence>
<dbReference type="Gene3D" id="2.170.120.12">
    <property type="entry name" value="DNA-directed RNA polymerase, insert domain"/>
    <property type="match status" value="1"/>
</dbReference>
<proteinExistence type="inferred from homology"/>
<dbReference type="EC" id="2.7.7.6" evidence="2"/>
<dbReference type="InterPro" id="IPR011260">
    <property type="entry name" value="RNAP_asu_C"/>
</dbReference>
<dbReference type="Gene3D" id="1.10.150.20">
    <property type="entry name" value="5' to 3' exonuclease, C-terminal subdomain"/>
    <property type="match status" value="1"/>
</dbReference>
<gene>
    <name evidence="9" type="ORF">S01H1_42282</name>
</gene>
<keyword evidence="5" id="KW-0548">Nucleotidyltransferase</keyword>
<sequence>ERGFGTTIGNSLRRILLSSLQGSAVTSIKIEGVDHEFSSINGVMEDVTDIVLNVKSLVIRLNDEGPKTMNVSANKAGVITAADIISDPSIEVVNKDLVLATLTEKVKFEMEMVVESGRGYVPASERIAAADRFDQEVGRIMLDTIYSPVTRVRYTTENTRVGQRTNYDKLIMEIWTNGTITPEMALVEAAKILRKHVNPFVQYFELGEDTVATSQIAEAETEEEVVDEELAQKLSMPMQELELSVRANNCLESAKTETVGELVKMT</sequence>